<dbReference type="InterPro" id="IPR011009">
    <property type="entry name" value="Kinase-like_dom_sf"/>
</dbReference>
<evidence type="ECO:0000313" key="3">
    <source>
        <dbReference type="EMBL" id="KAK8839065.1"/>
    </source>
</evidence>
<dbReference type="EMBL" id="JAPFFF010000053">
    <property type="protein sequence ID" value="KAK8839065.1"/>
    <property type="molecule type" value="Genomic_DNA"/>
</dbReference>
<dbReference type="InterPro" id="IPR051681">
    <property type="entry name" value="Ser/Thr_Kinases-Pseudokinases"/>
</dbReference>
<dbReference type="Pfam" id="PF00069">
    <property type="entry name" value="Pkinase"/>
    <property type="match status" value="2"/>
</dbReference>
<accession>A0ABR2GYQ8</accession>
<dbReference type="Pfam" id="PF13306">
    <property type="entry name" value="LRR_5"/>
    <property type="match status" value="1"/>
</dbReference>
<feature type="domain" description="Protein kinase" evidence="2">
    <location>
        <begin position="13"/>
        <end position="290"/>
    </location>
</feature>
<name>A0ABR2GYQ8_9EUKA</name>
<dbReference type="Proteomes" id="UP001470230">
    <property type="component" value="Unassembled WGS sequence"/>
</dbReference>
<sequence>MDGKSTFLDLSRFELLNLAGKGAFSKVYRVKEISTGEICAAKVLKIEINDQTIESEGIISLLREVKLMSSLDHPSIIEFVGFSLYNFRQKPFPTIITKYASKGSLHDIINLEISGLSPQGWDSTRKLINIYGIASGLAYLHLHDIIHRDMKPDNILMDDNFYPKIADFGLSKITASVSKSMNIQSQSGLKGTPLYMAPEIMRGESYTKAVDVYSFSYIVYEILTGVRPFNNLNFHSLMLKVVLQNSRPDLTDDIPLAFQDLISQCWSDNPEERPSFDEIVYQLKTNKDFITDSINEDEFYDYVDFIDNYKATFTINDSFHYDDIASITAQKVVEQDEEKIDESNKTEQDEGKSDKSKKTKQDEKKAKKKKNENEKASIEGETIISVKFKYLNQIDSFEEVETFLVDDDEFEEEEEEKERDYNDFLIYLSDDGSVVKYAKVFSKNKKQEAICLIINPDSLNGQCNPENQIDPNKLLMEAYLFKKLKNQFVVNFIGLNFYNPNLTFDDYEYYEDDEDEFERTPSPTLFYEFPKNGSLAHLIREHIQLTPLQRQIIIIGIVSGLRYLHSQHFFHGRLSPGTIWLDENFYPKILTMNYSLTENGCSLYYQAPELFEYSTNTLYISESSDVYSLGRLLYFLITGFEPFKYEGDKLKGKGIFYTLEQITRYKALPLFPDSMPDALRELLVRCWREDINDRPSIDEVFYLLIHVKKYYIVQSDEDLQQVNAFIDNNVILEPFNKCSLSIECNKSATIDIGFDENDTGFYQNDIEFYENDTGFYQNDNEFYIKLKKIIRSNFTHYSKKKTLNFLIQMAQKGIFQSNEILLQKVISYVNKYSFKNDELADQFLTIVFGNPIHHISQKQLKYKASLNIAKDVVLIENLKNFDILIRVNIPNSVKKIKSKAFYGCHNLKFVNIPESIKNESIGKNAFENCPKLKFIRTPSELTKIQDGTFKGDESLSNVSLNDGLEIIGKKAFSGCNAIQYLKIPKSVVLIDDYAFDQCKNLKVVIFKGGNPTLGINAINSNVVIIHND</sequence>
<dbReference type="PANTHER" id="PTHR44329">
    <property type="entry name" value="SERINE/THREONINE-PROTEIN KINASE TNNI3K-RELATED"/>
    <property type="match status" value="1"/>
</dbReference>
<dbReference type="Gene3D" id="1.10.510.10">
    <property type="entry name" value="Transferase(Phosphotransferase) domain 1"/>
    <property type="match status" value="2"/>
</dbReference>
<gene>
    <name evidence="3" type="ORF">M9Y10_032532</name>
</gene>
<dbReference type="SUPFAM" id="SSF56112">
    <property type="entry name" value="Protein kinase-like (PK-like)"/>
    <property type="match status" value="2"/>
</dbReference>
<reference evidence="3 4" key="1">
    <citation type="submission" date="2024-04" db="EMBL/GenBank/DDBJ databases">
        <title>Tritrichomonas musculus Genome.</title>
        <authorList>
            <person name="Alves-Ferreira E."/>
            <person name="Grigg M."/>
            <person name="Lorenzi H."/>
            <person name="Galac M."/>
        </authorList>
    </citation>
    <scope>NUCLEOTIDE SEQUENCE [LARGE SCALE GENOMIC DNA]</scope>
    <source>
        <strain evidence="3 4">EAF2021</strain>
    </source>
</reference>
<dbReference type="InterPro" id="IPR032675">
    <property type="entry name" value="LRR_dom_sf"/>
</dbReference>
<organism evidence="3 4">
    <name type="scientific">Tritrichomonas musculus</name>
    <dbReference type="NCBI Taxonomy" id="1915356"/>
    <lineage>
        <taxon>Eukaryota</taxon>
        <taxon>Metamonada</taxon>
        <taxon>Parabasalia</taxon>
        <taxon>Tritrichomonadida</taxon>
        <taxon>Tritrichomonadidae</taxon>
        <taxon>Tritrichomonas</taxon>
    </lineage>
</organism>
<dbReference type="SUPFAM" id="SSF52058">
    <property type="entry name" value="L domain-like"/>
    <property type="match status" value="1"/>
</dbReference>
<dbReference type="Gene3D" id="3.80.10.10">
    <property type="entry name" value="Ribonuclease Inhibitor"/>
    <property type="match status" value="1"/>
</dbReference>
<evidence type="ECO:0000256" key="1">
    <source>
        <dbReference type="SAM" id="MobiDB-lite"/>
    </source>
</evidence>
<proteinExistence type="predicted"/>
<evidence type="ECO:0000313" key="4">
    <source>
        <dbReference type="Proteomes" id="UP001470230"/>
    </source>
</evidence>
<feature type="compositionally biased region" description="Basic and acidic residues" evidence="1">
    <location>
        <begin position="341"/>
        <end position="373"/>
    </location>
</feature>
<dbReference type="SMART" id="SM00220">
    <property type="entry name" value="S_TKc"/>
    <property type="match status" value="1"/>
</dbReference>
<comment type="caution">
    <text evidence="3">The sequence shown here is derived from an EMBL/GenBank/DDBJ whole genome shotgun (WGS) entry which is preliminary data.</text>
</comment>
<protein>
    <recommendedName>
        <fullName evidence="2">Protein kinase domain-containing protein</fullName>
    </recommendedName>
</protein>
<keyword evidence="4" id="KW-1185">Reference proteome</keyword>
<feature type="region of interest" description="Disordered" evidence="1">
    <location>
        <begin position="337"/>
        <end position="373"/>
    </location>
</feature>
<evidence type="ECO:0000259" key="2">
    <source>
        <dbReference type="PROSITE" id="PS50011"/>
    </source>
</evidence>
<dbReference type="InterPro" id="IPR000719">
    <property type="entry name" value="Prot_kinase_dom"/>
</dbReference>
<dbReference type="CDD" id="cd13999">
    <property type="entry name" value="STKc_MAP3K-like"/>
    <property type="match status" value="1"/>
</dbReference>
<dbReference type="PROSITE" id="PS50011">
    <property type="entry name" value="PROTEIN_KINASE_DOM"/>
    <property type="match status" value="2"/>
</dbReference>
<dbReference type="InterPro" id="IPR008271">
    <property type="entry name" value="Ser/Thr_kinase_AS"/>
</dbReference>
<dbReference type="PANTHER" id="PTHR44329:SF214">
    <property type="entry name" value="PROTEIN KINASE DOMAIN-CONTAINING PROTEIN"/>
    <property type="match status" value="1"/>
</dbReference>
<dbReference type="PROSITE" id="PS00108">
    <property type="entry name" value="PROTEIN_KINASE_ST"/>
    <property type="match status" value="1"/>
</dbReference>
<feature type="domain" description="Protein kinase" evidence="2">
    <location>
        <begin position="388"/>
        <end position="711"/>
    </location>
</feature>
<dbReference type="InterPro" id="IPR026906">
    <property type="entry name" value="LRR_5"/>
</dbReference>